<organism evidence="3 4">
    <name type="scientific">Psilocybe cyanescens</name>
    <dbReference type="NCBI Taxonomy" id="93625"/>
    <lineage>
        <taxon>Eukaryota</taxon>
        <taxon>Fungi</taxon>
        <taxon>Dikarya</taxon>
        <taxon>Basidiomycota</taxon>
        <taxon>Agaricomycotina</taxon>
        <taxon>Agaricomycetes</taxon>
        <taxon>Agaricomycetidae</taxon>
        <taxon>Agaricales</taxon>
        <taxon>Agaricineae</taxon>
        <taxon>Strophariaceae</taxon>
        <taxon>Psilocybe</taxon>
    </lineage>
</organism>
<dbReference type="EMBL" id="NHYD01003809">
    <property type="protein sequence ID" value="PPQ72597.1"/>
    <property type="molecule type" value="Genomic_DNA"/>
</dbReference>
<reference evidence="3 4" key="1">
    <citation type="journal article" date="2018" name="Evol. Lett.">
        <title>Horizontal gene cluster transfer increased hallucinogenic mushroom diversity.</title>
        <authorList>
            <person name="Reynolds H.T."/>
            <person name="Vijayakumar V."/>
            <person name="Gluck-Thaler E."/>
            <person name="Korotkin H.B."/>
            <person name="Matheny P.B."/>
            <person name="Slot J.C."/>
        </authorList>
    </citation>
    <scope>NUCLEOTIDE SEQUENCE [LARGE SCALE GENOMIC DNA]</scope>
    <source>
        <strain evidence="3 4">2631</strain>
    </source>
</reference>
<feature type="compositionally biased region" description="Basic residues" evidence="1">
    <location>
        <begin position="139"/>
        <end position="150"/>
    </location>
</feature>
<evidence type="ECO:0000256" key="2">
    <source>
        <dbReference type="SAM" id="Phobius"/>
    </source>
</evidence>
<dbReference type="InParanoid" id="A0A409W266"/>
<evidence type="ECO:0000313" key="3">
    <source>
        <dbReference type="EMBL" id="PPQ72597.1"/>
    </source>
</evidence>
<sequence>MWIMWHTTNLDSNHDGIYASEALQEIPSVISHEDREILSYTNDLSVNVTLYEELLEKYPEDAHPYFLVRKANLLLLFRGDAIPVALYRKAQAILVRLNAVDEELDVFLQMTAERTDRQANAVLEMSNEDHGNGAEAHVHGKRGRRDHTARRVAAAEPEPVPAGGRPDWLTPLDPVLLFVVVDGVPSNATWAIVGSGRIEWQPTTEASVLPPSVRQDRVTGSGGGAGAGGKVNANSMDRTDGKEESNLPVIIGCIVSGVMVVGVLGALIALCMKCRNQSAPRMPPFKEYGVSMDVAGAGAGLGGKPVVSGWSTSHDGDSSVFAPLAKGGGAAGGQYHNARTGSMSINAPYKDEGASGRGTSSFGSRSQVLGNDAYDAYSGQPPVAHACSAMGEDATSTTQLNQYQYHQQRGCR</sequence>
<proteinExistence type="predicted"/>
<feature type="region of interest" description="Disordered" evidence="1">
    <location>
        <begin position="129"/>
        <end position="166"/>
    </location>
</feature>
<keyword evidence="2" id="KW-1133">Transmembrane helix</keyword>
<evidence type="ECO:0000313" key="4">
    <source>
        <dbReference type="Proteomes" id="UP000283269"/>
    </source>
</evidence>
<comment type="caution">
    <text evidence="3">The sequence shown here is derived from an EMBL/GenBank/DDBJ whole genome shotgun (WGS) entry which is preliminary data.</text>
</comment>
<keyword evidence="2" id="KW-0472">Membrane</keyword>
<keyword evidence="4" id="KW-1185">Reference proteome</keyword>
<feature type="compositionally biased region" description="Basic and acidic residues" evidence="1">
    <location>
        <begin position="129"/>
        <end position="138"/>
    </location>
</feature>
<dbReference type="Proteomes" id="UP000283269">
    <property type="component" value="Unassembled WGS sequence"/>
</dbReference>
<feature type="compositionally biased region" description="Low complexity" evidence="1">
    <location>
        <begin position="151"/>
        <end position="166"/>
    </location>
</feature>
<dbReference type="AlphaFoldDB" id="A0A409W266"/>
<dbReference type="OrthoDB" id="10673394at2759"/>
<feature type="compositionally biased region" description="Gly residues" evidence="1">
    <location>
        <begin position="220"/>
        <end position="229"/>
    </location>
</feature>
<name>A0A409W266_PSICY</name>
<keyword evidence="2" id="KW-0812">Transmembrane</keyword>
<feature type="transmembrane region" description="Helical" evidence="2">
    <location>
        <begin position="247"/>
        <end position="272"/>
    </location>
</feature>
<protein>
    <submittedName>
        <fullName evidence="3">Uncharacterized protein</fullName>
    </submittedName>
</protein>
<feature type="region of interest" description="Disordered" evidence="1">
    <location>
        <begin position="213"/>
        <end position="242"/>
    </location>
</feature>
<gene>
    <name evidence="3" type="ORF">CVT25_006556</name>
</gene>
<accession>A0A409W266</accession>
<evidence type="ECO:0000256" key="1">
    <source>
        <dbReference type="SAM" id="MobiDB-lite"/>
    </source>
</evidence>